<dbReference type="EMBL" id="JBEPMO010000001">
    <property type="protein sequence ID" value="MET3730820.1"/>
    <property type="molecule type" value="Genomic_DNA"/>
</dbReference>
<feature type="signal peptide" evidence="2">
    <location>
        <begin position="1"/>
        <end position="17"/>
    </location>
</feature>
<keyword evidence="4" id="KW-1185">Reference proteome</keyword>
<organism evidence="3 4">
    <name type="scientific">Moheibacter stercoris</name>
    <dbReference type="NCBI Taxonomy" id="1628251"/>
    <lineage>
        <taxon>Bacteria</taxon>
        <taxon>Pseudomonadati</taxon>
        <taxon>Bacteroidota</taxon>
        <taxon>Flavobacteriia</taxon>
        <taxon>Flavobacteriales</taxon>
        <taxon>Weeksellaceae</taxon>
        <taxon>Moheibacter</taxon>
    </lineage>
</organism>
<protein>
    <recommendedName>
        <fullName evidence="5">Secreted protein</fullName>
    </recommendedName>
</protein>
<evidence type="ECO:0000313" key="3">
    <source>
        <dbReference type="EMBL" id="MET3730820.1"/>
    </source>
</evidence>
<accession>A0ABV2LQH4</accession>
<keyword evidence="1" id="KW-0472">Membrane</keyword>
<proteinExistence type="predicted"/>
<feature type="transmembrane region" description="Helical" evidence="1">
    <location>
        <begin position="71"/>
        <end position="93"/>
    </location>
</feature>
<keyword evidence="2" id="KW-0732">Signal</keyword>
<keyword evidence="1" id="KW-1133">Transmembrane helix</keyword>
<evidence type="ECO:0000256" key="2">
    <source>
        <dbReference type="SAM" id="SignalP"/>
    </source>
</evidence>
<name>A0ABV2LQH4_9FLAO</name>
<evidence type="ECO:0000313" key="4">
    <source>
        <dbReference type="Proteomes" id="UP001549146"/>
    </source>
</evidence>
<feature type="transmembrane region" description="Helical" evidence="1">
    <location>
        <begin position="100"/>
        <end position="125"/>
    </location>
</feature>
<sequence>MKKLAFVLMFIPFLAFAQVAEAPSGKIELGDKRKNFFIKDGEGFNLNQYKEVFSNEEAIYRVERARTNKNIASVLTYSGSVILGLGVGVTIYSKSKDGNVYGYILGFTSVGFGTGLLLSSIPLWMGYSKNIKKAVDIENGTSETAVSELKLKVNGDGFGLAYQF</sequence>
<evidence type="ECO:0008006" key="5">
    <source>
        <dbReference type="Google" id="ProtNLM"/>
    </source>
</evidence>
<dbReference type="Proteomes" id="UP001549146">
    <property type="component" value="Unassembled WGS sequence"/>
</dbReference>
<gene>
    <name evidence="3" type="ORF">ABID46_000372</name>
</gene>
<reference evidence="3 4" key="1">
    <citation type="submission" date="2024-06" db="EMBL/GenBank/DDBJ databases">
        <title>Genomic Encyclopedia of Type Strains, Phase IV (KMG-IV): sequencing the most valuable type-strain genomes for metagenomic binning, comparative biology and taxonomic classification.</title>
        <authorList>
            <person name="Goeker M."/>
        </authorList>
    </citation>
    <scope>NUCLEOTIDE SEQUENCE [LARGE SCALE GENOMIC DNA]</scope>
    <source>
        <strain evidence="3 4">DSM 29388</strain>
    </source>
</reference>
<keyword evidence="1" id="KW-0812">Transmembrane</keyword>
<dbReference type="RefSeq" id="WP_354506361.1">
    <property type="nucleotide sequence ID" value="NZ_JBEPMO010000001.1"/>
</dbReference>
<feature type="chain" id="PRO_5045414510" description="Secreted protein" evidence="2">
    <location>
        <begin position="18"/>
        <end position="164"/>
    </location>
</feature>
<evidence type="ECO:0000256" key="1">
    <source>
        <dbReference type="SAM" id="Phobius"/>
    </source>
</evidence>
<comment type="caution">
    <text evidence="3">The sequence shown here is derived from an EMBL/GenBank/DDBJ whole genome shotgun (WGS) entry which is preliminary data.</text>
</comment>